<dbReference type="EMBL" id="BQMJ01000053">
    <property type="protein sequence ID" value="GJQ14280.1"/>
    <property type="molecule type" value="Genomic_DNA"/>
</dbReference>
<organism evidence="2 3">
    <name type="scientific">Galdieria partita</name>
    <dbReference type="NCBI Taxonomy" id="83374"/>
    <lineage>
        <taxon>Eukaryota</taxon>
        <taxon>Rhodophyta</taxon>
        <taxon>Bangiophyceae</taxon>
        <taxon>Galdieriales</taxon>
        <taxon>Galdieriaceae</taxon>
        <taxon>Galdieria</taxon>
    </lineage>
</organism>
<protein>
    <submittedName>
        <fullName evidence="2">Uncharacterized protein</fullName>
    </submittedName>
</protein>
<reference evidence="2" key="1">
    <citation type="journal article" date="2022" name="Proc. Natl. Acad. Sci. U.S.A.">
        <title>Life cycle and functional genomics of the unicellular red alga Galdieria for elucidating algal and plant evolution and industrial use.</title>
        <authorList>
            <person name="Hirooka S."/>
            <person name="Itabashi T."/>
            <person name="Ichinose T.M."/>
            <person name="Onuma R."/>
            <person name="Fujiwara T."/>
            <person name="Yamashita S."/>
            <person name="Jong L.W."/>
            <person name="Tomita R."/>
            <person name="Iwane A.H."/>
            <person name="Miyagishima S.Y."/>
        </authorList>
    </citation>
    <scope>NUCLEOTIDE SEQUENCE</scope>
    <source>
        <strain evidence="2">NBRC 102759</strain>
    </source>
</reference>
<comment type="caution">
    <text evidence="2">The sequence shown here is derived from an EMBL/GenBank/DDBJ whole genome shotgun (WGS) entry which is preliminary data.</text>
</comment>
<feature type="signal peptide" evidence="1">
    <location>
        <begin position="1"/>
        <end position="18"/>
    </location>
</feature>
<sequence>MLGWQWTTLLFLLGGYLAKKRKPRKIDSRTNEKSDWTVLWRAISVAAKLYRGRFHSFPTRLPYLQKAIQCCELLRPYVEGPTILAAYLLRDILIFQPTAVYTLSDIFDTPLLHLAQVLMEEKSTLNSYLGSLSRQHSKSLSFEKKANDSVLSRSNSNLSLSSLPYPSPSLLSALDNSLNHSYGGIYTREDEMDPFSSEDDISSPHEQMEKEVSVLSRSIFLAEVLFHLLELKQLLEDGLLVQQSIRYCEYAREVVDFMRGSNVQLENEIGQLIECIQNSSMNR</sequence>
<evidence type="ECO:0000313" key="2">
    <source>
        <dbReference type="EMBL" id="GJQ14280.1"/>
    </source>
</evidence>
<accession>A0A9C7Q1R3</accession>
<keyword evidence="3" id="KW-1185">Reference proteome</keyword>
<name>A0A9C7Q1R3_9RHOD</name>
<dbReference type="OrthoDB" id="430679at2759"/>
<evidence type="ECO:0000313" key="3">
    <source>
        <dbReference type="Proteomes" id="UP001061958"/>
    </source>
</evidence>
<gene>
    <name evidence="2" type="ORF">GpartN1_g6071.t1</name>
</gene>
<dbReference type="AlphaFoldDB" id="A0A9C7Q1R3"/>
<proteinExistence type="predicted"/>
<feature type="chain" id="PRO_5039019179" evidence="1">
    <location>
        <begin position="19"/>
        <end position="283"/>
    </location>
</feature>
<evidence type="ECO:0000256" key="1">
    <source>
        <dbReference type="SAM" id="SignalP"/>
    </source>
</evidence>
<dbReference type="Proteomes" id="UP001061958">
    <property type="component" value="Unassembled WGS sequence"/>
</dbReference>
<reference evidence="2" key="2">
    <citation type="submission" date="2022-01" db="EMBL/GenBank/DDBJ databases">
        <authorList>
            <person name="Hirooka S."/>
            <person name="Miyagishima S.Y."/>
        </authorList>
    </citation>
    <scope>NUCLEOTIDE SEQUENCE</scope>
    <source>
        <strain evidence="2">NBRC 102759</strain>
    </source>
</reference>
<keyword evidence="1" id="KW-0732">Signal</keyword>